<dbReference type="SMART" id="SM00360">
    <property type="entry name" value="RRM"/>
    <property type="match status" value="3"/>
</dbReference>
<evidence type="ECO:0000256" key="1">
    <source>
        <dbReference type="ARBA" id="ARBA00022664"/>
    </source>
</evidence>
<protein>
    <recommendedName>
        <fullName evidence="5">RRM domain-containing protein</fullName>
    </recommendedName>
</protein>
<accession>A0ABR2KSW8</accession>
<keyword evidence="2 4" id="KW-0694">RNA-binding</keyword>
<evidence type="ECO:0000313" key="6">
    <source>
        <dbReference type="EMBL" id="KAK8893913.1"/>
    </source>
</evidence>
<sequence length="402" mass="43998">MGFTLGLPPGFYAPDKPEIRELVNKIRHLNGIILPSAVTSSIESQVSQRKTVVVSNLPIDISNDEIVKVVTQQLRQRKLVKEEEPVESCEIHNARYIAFLEMKTPKDAAAAVQLGSVIAGRHVLKISWANINEAPSKNSMVTNSGGTITGVGGQSATANADKEQLFDKANTLDSLFVDSVLPIPPAESIKAEFEKKFPVEDVVEPKGFKHALVNLVDTSNVDLAITQLNDLVVDGVKLRVRRSFINECEGPMLLDELEKQRMRIAAGPSNLLTVLSPLLRKKPCIADILNPDVPTAIVVHAETEEVQKSTGRTLLIFNVAQQIVTYDSDALKDLITDMTDECSKFGRVFDVSVEPLPTNVSLPSDYAVVKVVYEDPKAAKEAQIALSGRRYAGRLVITQLIK</sequence>
<name>A0ABR2KSW8_9EUKA</name>
<keyword evidence="7" id="KW-1185">Reference proteome</keyword>
<dbReference type="Gene3D" id="3.30.70.330">
    <property type="match status" value="2"/>
</dbReference>
<reference evidence="6 7" key="1">
    <citation type="submission" date="2024-04" db="EMBL/GenBank/DDBJ databases">
        <title>Tritrichomonas musculus Genome.</title>
        <authorList>
            <person name="Alves-Ferreira E."/>
            <person name="Grigg M."/>
            <person name="Lorenzi H."/>
            <person name="Galac M."/>
        </authorList>
    </citation>
    <scope>NUCLEOTIDE SEQUENCE [LARGE SCALE GENOMIC DNA]</scope>
    <source>
        <strain evidence="6 7">EAF2021</strain>
    </source>
</reference>
<dbReference type="Proteomes" id="UP001470230">
    <property type="component" value="Unassembled WGS sequence"/>
</dbReference>
<evidence type="ECO:0000256" key="4">
    <source>
        <dbReference type="PROSITE-ProRule" id="PRU00176"/>
    </source>
</evidence>
<evidence type="ECO:0000259" key="5">
    <source>
        <dbReference type="PROSITE" id="PS50102"/>
    </source>
</evidence>
<dbReference type="PROSITE" id="PS50102">
    <property type="entry name" value="RRM"/>
    <property type="match status" value="1"/>
</dbReference>
<dbReference type="PANTHER" id="PTHR23139">
    <property type="entry name" value="RNA-BINDING PROTEIN"/>
    <property type="match status" value="1"/>
</dbReference>
<dbReference type="SUPFAM" id="SSF54928">
    <property type="entry name" value="RNA-binding domain, RBD"/>
    <property type="match status" value="2"/>
</dbReference>
<dbReference type="EMBL" id="JAPFFF010000003">
    <property type="protein sequence ID" value="KAK8893913.1"/>
    <property type="molecule type" value="Genomic_DNA"/>
</dbReference>
<dbReference type="InterPro" id="IPR012677">
    <property type="entry name" value="Nucleotide-bd_a/b_plait_sf"/>
</dbReference>
<organism evidence="6 7">
    <name type="scientific">Tritrichomonas musculus</name>
    <dbReference type="NCBI Taxonomy" id="1915356"/>
    <lineage>
        <taxon>Eukaryota</taxon>
        <taxon>Metamonada</taxon>
        <taxon>Parabasalia</taxon>
        <taxon>Tritrichomonadida</taxon>
        <taxon>Tritrichomonadidae</taxon>
        <taxon>Tritrichomonas</taxon>
    </lineage>
</organism>
<dbReference type="InterPro" id="IPR000504">
    <property type="entry name" value="RRM_dom"/>
</dbReference>
<evidence type="ECO:0000256" key="3">
    <source>
        <dbReference type="ARBA" id="ARBA00023187"/>
    </source>
</evidence>
<comment type="caution">
    <text evidence="6">The sequence shown here is derived from an EMBL/GenBank/DDBJ whole genome shotgun (WGS) entry which is preliminary data.</text>
</comment>
<keyword evidence="1" id="KW-0507">mRNA processing</keyword>
<proteinExistence type="predicted"/>
<dbReference type="CDD" id="cd00590">
    <property type="entry name" value="RRM_SF"/>
    <property type="match status" value="1"/>
</dbReference>
<dbReference type="InterPro" id="IPR035979">
    <property type="entry name" value="RBD_domain_sf"/>
</dbReference>
<evidence type="ECO:0000256" key="2">
    <source>
        <dbReference type="ARBA" id="ARBA00022884"/>
    </source>
</evidence>
<feature type="domain" description="RRM" evidence="5">
    <location>
        <begin position="50"/>
        <end position="131"/>
    </location>
</feature>
<gene>
    <name evidence="6" type="ORF">M9Y10_022342</name>
</gene>
<keyword evidence="3" id="KW-0508">mRNA splicing</keyword>
<evidence type="ECO:0000313" key="7">
    <source>
        <dbReference type="Proteomes" id="UP001470230"/>
    </source>
</evidence>